<dbReference type="AlphaFoldDB" id="A0A4R8HAJ8"/>
<dbReference type="InterPro" id="IPR036527">
    <property type="entry name" value="SCP2_sterol-bd_dom_sf"/>
</dbReference>
<feature type="domain" description="SCP2" evidence="4">
    <location>
        <begin position="259"/>
        <end position="340"/>
    </location>
</feature>
<dbReference type="EMBL" id="SOEG01000006">
    <property type="protein sequence ID" value="TDX52482.1"/>
    <property type="molecule type" value="Genomic_DNA"/>
</dbReference>
<evidence type="ECO:0000313" key="6">
    <source>
        <dbReference type="EMBL" id="TDX52482.1"/>
    </source>
</evidence>
<dbReference type="Gene3D" id="3.30.1050.10">
    <property type="entry name" value="SCP2 sterol-binding domain"/>
    <property type="match status" value="1"/>
</dbReference>
<keyword evidence="1" id="KW-0285">Flavoprotein</keyword>
<gene>
    <name evidence="6" type="ORF">C7959_10645</name>
</gene>
<dbReference type="STRING" id="926561.GCA_000379025_00772"/>
<feature type="transmembrane region" description="Helical" evidence="3">
    <location>
        <begin position="443"/>
        <end position="462"/>
    </location>
</feature>
<accession>A0A4R8HAJ8</accession>
<dbReference type="PANTHER" id="PTHR43278">
    <property type="entry name" value="NAD(P)H-DEPENDENT FMN-CONTAINING OXIDOREDUCTASE YWQN-RELATED"/>
    <property type="match status" value="1"/>
</dbReference>
<keyword evidence="3" id="KW-0812">Transmembrane</keyword>
<dbReference type="SUPFAM" id="SSF52218">
    <property type="entry name" value="Flavoproteins"/>
    <property type="match status" value="1"/>
</dbReference>
<dbReference type="InterPro" id="IPR003680">
    <property type="entry name" value="Flavodoxin_fold"/>
</dbReference>
<protein>
    <submittedName>
        <fullName evidence="6">Multimeric flavodoxin WrbA</fullName>
    </submittedName>
</protein>
<feature type="transmembrane region" description="Helical" evidence="3">
    <location>
        <begin position="387"/>
        <end position="406"/>
    </location>
</feature>
<evidence type="ECO:0000259" key="5">
    <source>
        <dbReference type="Pfam" id="PF02525"/>
    </source>
</evidence>
<dbReference type="Pfam" id="PF02036">
    <property type="entry name" value="SCP2"/>
    <property type="match status" value="1"/>
</dbReference>
<evidence type="ECO:0000256" key="2">
    <source>
        <dbReference type="ARBA" id="ARBA00022643"/>
    </source>
</evidence>
<dbReference type="Gene3D" id="3.40.50.360">
    <property type="match status" value="1"/>
</dbReference>
<name>A0A4R8HAJ8_9FIRM</name>
<evidence type="ECO:0000313" key="7">
    <source>
        <dbReference type="Proteomes" id="UP000295832"/>
    </source>
</evidence>
<feature type="domain" description="Flavodoxin-like fold" evidence="5">
    <location>
        <begin position="2"/>
        <end position="146"/>
    </location>
</feature>
<dbReference type="PANTHER" id="PTHR43278:SF2">
    <property type="entry name" value="IRON-SULFUR FLAVOPROTEIN"/>
    <property type="match status" value="1"/>
</dbReference>
<dbReference type="Proteomes" id="UP000295832">
    <property type="component" value="Unassembled WGS sequence"/>
</dbReference>
<feature type="transmembrane region" description="Helical" evidence="3">
    <location>
        <begin position="418"/>
        <end position="437"/>
    </location>
</feature>
<reference evidence="6 7" key="1">
    <citation type="submission" date="2019-03" db="EMBL/GenBank/DDBJ databases">
        <title>Subsurface microbial communities from deep shales in Ohio and West Virginia, USA.</title>
        <authorList>
            <person name="Wrighton K."/>
        </authorList>
    </citation>
    <scope>NUCLEOTIDE SEQUENCE [LARGE SCALE GENOMIC DNA]</scope>
    <source>
        <strain evidence="6 7">MSL 6dP</strain>
    </source>
</reference>
<dbReference type="SUPFAM" id="SSF55718">
    <property type="entry name" value="SCP-like"/>
    <property type="match status" value="1"/>
</dbReference>
<keyword evidence="2" id="KW-0288">FMN</keyword>
<keyword evidence="7" id="KW-1185">Reference proteome</keyword>
<organism evidence="6 7">
    <name type="scientific">Orenia marismortui</name>
    <dbReference type="NCBI Taxonomy" id="46469"/>
    <lineage>
        <taxon>Bacteria</taxon>
        <taxon>Bacillati</taxon>
        <taxon>Bacillota</taxon>
        <taxon>Clostridia</taxon>
        <taxon>Halanaerobiales</taxon>
        <taxon>Halobacteroidaceae</taxon>
        <taxon>Orenia</taxon>
    </lineage>
</organism>
<feature type="transmembrane region" description="Helical" evidence="3">
    <location>
        <begin position="512"/>
        <end position="532"/>
    </location>
</feature>
<comment type="caution">
    <text evidence="6">The sequence shown here is derived from an EMBL/GenBank/DDBJ whole genome shotgun (WGS) entry which is preliminary data.</text>
</comment>
<dbReference type="RefSeq" id="WP_134115648.1">
    <property type="nucleotide sequence ID" value="NZ_SOEG01000006.1"/>
</dbReference>
<feature type="transmembrane region" description="Helical" evidence="3">
    <location>
        <begin position="487"/>
        <end position="506"/>
    </location>
</feature>
<evidence type="ECO:0000259" key="4">
    <source>
        <dbReference type="Pfam" id="PF02036"/>
    </source>
</evidence>
<sequence length="552" mass="63103">MKNILILNGSPRGKKGNTAKLVDNFITGLKERSSNLIIENIELYKKNINSCTGCFSCWNKTPGKCIFNDDMKDLISSYVNADLVIWATPLYHFGMTSIMKRFTERTLPINKPDIVKYDETYTHPQRYDMNTKKNILISTAGFPEAHNFEVLIDQLKKITGGKVSESILTVMGELLSVKALENRISWYLDAVQQAGREFISQCSFNKETKDLLKEELVPIDDFVEMANLTQKTEEKIRTEKSRKGYNLLKLMGHSFVPNNANGIDAILEMEFTDLNESNHFIIKDNSCQLEKGPSNNFSAKIITSYEIWQKISQGDLDGPQAMMDGLYRIEGDFDLIQKLDIIFGSSKGKQDSKRQKVNKDSRLLGQKAMGISFIPWVFSWIFIESNLFAGVFLPLLVSLGLVAIKNKNYEITYFEKMNTLYFSILSIISLFDYQLLSNIGIELNYFAVASIWGLSVLFNTALTSDYSKYDYEEDLEDNPIFIKTNNILTLFWALMFVGQGVAMIILKNYGYLKYSPLLYILILVAIKFTDYFSKKYPEYIAKGKLKKNIFSS</sequence>
<dbReference type="InterPro" id="IPR029039">
    <property type="entry name" value="Flavoprotein-like_sf"/>
</dbReference>
<dbReference type="InterPro" id="IPR051796">
    <property type="entry name" value="ISF_SsuE-like"/>
</dbReference>
<proteinExistence type="predicted"/>
<dbReference type="Pfam" id="PF02525">
    <property type="entry name" value="Flavodoxin_2"/>
    <property type="match status" value="1"/>
</dbReference>
<evidence type="ECO:0000256" key="3">
    <source>
        <dbReference type="SAM" id="Phobius"/>
    </source>
</evidence>
<dbReference type="InterPro" id="IPR003033">
    <property type="entry name" value="SCP2_sterol-bd_dom"/>
</dbReference>
<evidence type="ECO:0000256" key="1">
    <source>
        <dbReference type="ARBA" id="ARBA00022630"/>
    </source>
</evidence>
<keyword evidence="3" id="KW-0472">Membrane</keyword>
<keyword evidence="3" id="KW-1133">Transmembrane helix</keyword>